<accession>A0A7S4I0X1</accession>
<dbReference type="EMBL" id="HBKQ01009211">
    <property type="protein sequence ID" value="CAE2215205.1"/>
    <property type="molecule type" value="Transcribed_RNA"/>
</dbReference>
<gene>
    <name evidence="2" type="ORF">OAUR00152_LOCUS6156</name>
</gene>
<feature type="region of interest" description="Disordered" evidence="1">
    <location>
        <begin position="257"/>
        <end position="276"/>
    </location>
</feature>
<organism evidence="2">
    <name type="scientific">Odontella aurita</name>
    <dbReference type="NCBI Taxonomy" id="265563"/>
    <lineage>
        <taxon>Eukaryota</taxon>
        <taxon>Sar</taxon>
        <taxon>Stramenopiles</taxon>
        <taxon>Ochrophyta</taxon>
        <taxon>Bacillariophyta</taxon>
        <taxon>Mediophyceae</taxon>
        <taxon>Biddulphiophycidae</taxon>
        <taxon>Eupodiscales</taxon>
        <taxon>Odontellaceae</taxon>
        <taxon>Odontella</taxon>
    </lineage>
</organism>
<sequence>MSSSAWVSKILDSIPAEYQPRDPSARNDLEKATEEKLRQLNVKIRVLQSNKFDSEQFRAAIVLEWMLRKKWHHFRAKLVPLEKLLGPIGMKKKNRAIVELQIMLGHYLDDIEKGSAPTRVDVSDLRTMGLETIRDLSIRLGSMLRDPGSAAKYAELLFSAIIDHMNRLDRHERMASLADMERNKKEFAAGCFYLSARTETVETRKGWANGHESEEENEERNITELDVIHECMLAENQALLIFKRVSELSEEVHVDETRAAKKRKKDNPKKKEESKIVAARRPHQGGQCFSRNVQKNQECSAFIPGESFKKWKTSVLSQAKASAKAAMYERGSLLDSRLSDGEILEYAAIEALDQYVF</sequence>
<evidence type="ECO:0000313" key="2">
    <source>
        <dbReference type="EMBL" id="CAE2215205.1"/>
    </source>
</evidence>
<dbReference type="AlphaFoldDB" id="A0A7S4I0X1"/>
<reference evidence="2" key="1">
    <citation type="submission" date="2021-01" db="EMBL/GenBank/DDBJ databases">
        <authorList>
            <person name="Corre E."/>
            <person name="Pelletier E."/>
            <person name="Niang G."/>
            <person name="Scheremetjew M."/>
            <person name="Finn R."/>
            <person name="Kale V."/>
            <person name="Holt S."/>
            <person name="Cochrane G."/>
            <person name="Meng A."/>
            <person name="Brown T."/>
            <person name="Cohen L."/>
        </authorList>
    </citation>
    <scope>NUCLEOTIDE SEQUENCE</scope>
    <source>
        <strain evidence="2">Isolate 1302-5</strain>
    </source>
</reference>
<evidence type="ECO:0000256" key="1">
    <source>
        <dbReference type="SAM" id="MobiDB-lite"/>
    </source>
</evidence>
<name>A0A7S4I0X1_9STRA</name>
<protein>
    <submittedName>
        <fullName evidence="2">Uncharacterized protein</fullName>
    </submittedName>
</protein>
<proteinExistence type="predicted"/>